<feature type="transmembrane region" description="Helical" evidence="2">
    <location>
        <begin position="91"/>
        <end position="114"/>
    </location>
</feature>
<dbReference type="InterPro" id="IPR051203">
    <property type="entry name" value="Polysaccharide_Synthase-Rel"/>
</dbReference>
<evidence type="ECO:0000259" key="3">
    <source>
        <dbReference type="Pfam" id="PF02719"/>
    </source>
</evidence>
<dbReference type="Gene3D" id="3.40.50.720">
    <property type="entry name" value="NAD(P)-binding Rossmann-like Domain"/>
    <property type="match status" value="2"/>
</dbReference>
<dbReference type="SUPFAM" id="SSF51735">
    <property type="entry name" value="NAD(P)-binding Rossmann-fold domains"/>
    <property type="match status" value="1"/>
</dbReference>
<dbReference type="InterPro" id="IPR029063">
    <property type="entry name" value="SAM-dependent_MTases_sf"/>
</dbReference>
<reference evidence="5" key="1">
    <citation type="journal article" date="2019" name="Int. J. Syst. Evol. Microbiol.">
        <title>The Global Catalogue of Microorganisms (GCM) 10K type strain sequencing project: providing services to taxonomists for standard genome sequencing and annotation.</title>
        <authorList>
            <consortium name="The Broad Institute Genomics Platform"/>
            <consortium name="The Broad Institute Genome Sequencing Center for Infectious Disease"/>
            <person name="Wu L."/>
            <person name="Ma J."/>
        </authorList>
    </citation>
    <scope>NUCLEOTIDE SEQUENCE [LARGE SCALE GENOMIC DNA]</scope>
    <source>
        <strain evidence="5">KACC 12633</strain>
    </source>
</reference>
<evidence type="ECO:0000313" key="5">
    <source>
        <dbReference type="Proteomes" id="UP001596150"/>
    </source>
</evidence>
<dbReference type="CDD" id="cd05237">
    <property type="entry name" value="UDP_invert_4-6DH_SDR_e"/>
    <property type="match status" value="1"/>
</dbReference>
<dbReference type="EMBL" id="JBHSML010000003">
    <property type="protein sequence ID" value="MFC5516264.1"/>
    <property type="molecule type" value="Genomic_DNA"/>
</dbReference>
<dbReference type="Pfam" id="PF13727">
    <property type="entry name" value="CoA_binding_3"/>
    <property type="match status" value="1"/>
</dbReference>
<dbReference type="RefSeq" id="WP_266341534.1">
    <property type="nucleotide sequence ID" value="NZ_JAPKNH010000001.1"/>
</dbReference>
<dbReference type="Pfam" id="PF02719">
    <property type="entry name" value="Polysacc_synt_2"/>
    <property type="match status" value="1"/>
</dbReference>
<comment type="similarity">
    <text evidence="1">Belongs to the polysaccharide synthase family.</text>
</comment>
<dbReference type="InterPro" id="IPR003869">
    <property type="entry name" value="Polysac_CapD-like"/>
</dbReference>
<gene>
    <name evidence="4" type="ORF">ACFPP9_10820</name>
</gene>
<feature type="transmembrane region" description="Helical" evidence="2">
    <location>
        <begin position="120"/>
        <end position="137"/>
    </location>
</feature>
<evidence type="ECO:0000256" key="2">
    <source>
        <dbReference type="SAM" id="Phobius"/>
    </source>
</evidence>
<protein>
    <submittedName>
        <fullName evidence="4">Polysaccharide biosynthesis protein</fullName>
    </submittedName>
</protein>
<name>A0ABW0Q0S8_9HYPH</name>
<keyword evidence="5" id="KW-1185">Reference proteome</keyword>
<dbReference type="PANTHER" id="PTHR43318:SF1">
    <property type="entry name" value="POLYSACCHARIDE BIOSYNTHESIS PROTEIN EPSC-RELATED"/>
    <property type="match status" value="1"/>
</dbReference>
<dbReference type="PANTHER" id="PTHR43318">
    <property type="entry name" value="UDP-N-ACETYLGLUCOSAMINE 4,6-DEHYDRATASE"/>
    <property type="match status" value="1"/>
</dbReference>
<proteinExistence type="inferred from homology"/>
<evidence type="ECO:0000313" key="4">
    <source>
        <dbReference type="EMBL" id="MFC5516264.1"/>
    </source>
</evidence>
<comment type="caution">
    <text evidence="4">The sequence shown here is derived from an EMBL/GenBank/DDBJ whole genome shotgun (WGS) entry which is preliminary data.</text>
</comment>
<feature type="transmembrane region" description="Helical" evidence="2">
    <location>
        <begin position="58"/>
        <end position="79"/>
    </location>
</feature>
<evidence type="ECO:0000256" key="1">
    <source>
        <dbReference type="ARBA" id="ARBA00007430"/>
    </source>
</evidence>
<keyword evidence="2" id="KW-1133">Transmembrane helix</keyword>
<sequence>MRPLDFLHERARGLSRPQKQLIIAAMDLVLIGVSLWAASAVRLGGVWPDEVWGEGWPLLVVLPPIGVALFHGLGLYRFVLRSLGRHDVIRIAQASFMLSLILAAFGFFDFGLFLPRSTPIIFGLLLAFLMVIGRGAARSYYQLLRERGFQKRPVIVYGAGESGLQLVAALHAGREFRPVAYLDDDKDLQGRFIAGRRVHAPGDVDALSKRFAATDVFLALPSISRARRKEIVSFLSQRPVRVQTIPSMVELAAGFENIDRLREVGVQELLNRDAVDPVSALFSSVRGKSVMVTGAGGSIGSELCRQILAMQPLRIVLFEMSEAALYSTEIELRELAAEVDVELVATLGSVCDEARLHQIVLGYDVETIYHAAAYKHVPLVEANPLEGIRNNILGTRAVARIAAICGVDRVILVSTDKAVRPTSVMGATKRLAEMVLQHAQAQTAETIYCMVRFGNVMGSSGSVIPLFQKQIAAGGPVTVTHPEVIRYFMTIPEAAQLVVQAGSLGKGGDVFLLDMGTPVAILDLAKRMIHLSGLEVKDAETPQGDIEIAFTGLRPGEKLFEELLVSGDVLSTSHPKIMRSMDGPTDFHDLDAALIELENAVRDHDIQGALRVLQRTVEGFESEYIPPELPTQLIGIMLSDTQAA</sequence>
<organism evidence="4 5">
    <name type="scientific">Kaistia terrae</name>
    <dbReference type="NCBI Taxonomy" id="537017"/>
    <lineage>
        <taxon>Bacteria</taxon>
        <taxon>Pseudomonadati</taxon>
        <taxon>Pseudomonadota</taxon>
        <taxon>Alphaproteobacteria</taxon>
        <taxon>Hyphomicrobiales</taxon>
        <taxon>Kaistiaceae</taxon>
        <taxon>Kaistia</taxon>
    </lineage>
</organism>
<accession>A0ABW0Q0S8</accession>
<feature type="domain" description="Polysaccharide biosynthesis protein CapD-like" evidence="3">
    <location>
        <begin position="290"/>
        <end position="579"/>
    </location>
</feature>
<dbReference type="SUPFAM" id="SSF53335">
    <property type="entry name" value="S-adenosyl-L-methionine-dependent methyltransferases"/>
    <property type="match status" value="1"/>
</dbReference>
<keyword evidence="2" id="KW-0812">Transmembrane</keyword>
<dbReference type="Proteomes" id="UP001596150">
    <property type="component" value="Unassembled WGS sequence"/>
</dbReference>
<dbReference type="InterPro" id="IPR036291">
    <property type="entry name" value="NAD(P)-bd_dom_sf"/>
</dbReference>
<feature type="transmembrane region" description="Helical" evidence="2">
    <location>
        <begin position="21"/>
        <end position="38"/>
    </location>
</feature>
<keyword evidence="2" id="KW-0472">Membrane</keyword>